<protein>
    <submittedName>
        <fullName evidence="2">(spotted green pufferfish) hypothetical protein</fullName>
    </submittedName>
</protein>
<keyword evidence="1" id="KW-1133">Transmembrane helix</keyword>
<evidence type="ECO:0000313" key="2">
    <source>
        <dbReference type="EMBL" id="CAG13814.1"/>
    </source>
</evidence>
<sequence>RKLAKKRKETLSSRQEMTLMATSSQHTTMVDTHTHTLNGRTVSSPSSFSLKTNTISTTVPASYYPGTLQDLVQACWTTGPSSLTGSASSGLPLDSHPFSAFFLKFCLFVSVTLFLSLSLSLSSSSSPLLPLRSDPFVPTAILGEASFRVFPLCALIRR</sequence>
<reference evidence="2" key="2">
    <citation type="submission" date="2004-02" db="EMBL/GenBank/DDBJ databases">
        <authorList>
            <consortium name="Genoscope"/>
            <consortium name="Whitehead Institute Centre for Genome Research"/>
        </authorList>
    </citation>
    <scope>NUCLEOTIDE SEQUENCE</scope>
</reference>
<feature type="non-terminal residue" evidence="2">
    <location>
        <position position="158"/>
    </location>
</feature>
<feature type="transmembrane region" description="Helical" evidence="1">
    <location>
        <begin position="136"/>
        <end position="156"/>
    </location>
</feature>
<dbReference type="AlphaFoldDB" id="Q4RCR9"/>
<proteinExistence type="predicted"/>
<accession>Q4RCR9</accession>
<keyword evidence="1" id="KW-0472">Membrane</keyword>
<evidence type="ECO:0000256" key="1">
    <source>
        <dbReference type="SAM" id="Phobius"/>
    </source>
</evidence>
<gene>
    <name evidence="2" type="ORF">GSTENG00037940001</name>
</gene>
<dbReference type="KEGG" id="tng:GSTEN00037940G001"/>
<reference evidence="2" key="1">
    <citation type="journal article" date="2004" name="Nature">
        <title>Genome duplication in the teleost fish Tetraodon nigroviridis reveals the early vertebrate proto-karyotype.</title>
        <authorList>
            <person name="Jaillon O."/>
            <person name="Aury J.-M."/>
            <person name="Brunet F."/>
            <person name="Petit J.-L."/>
            <person name="Stange-Thomann N."/>
            <person name="Mauceli E."/>
            <person name="Bouneau L."/>
            <person name="Fischer C."/>
            <person name="Ozouf-Costaz C."/>
            <person name="Bernot A."/>
            <person name="Nicaud S."/>
            <person name="Jaffe D."/>
            <person name="Fisher S."/>
            <person name="Lutfalla G."/>
            <person name="Dossat C."/>
            <person name="Segurens B."/>
            <person name="Dasilva C."/>
            <person name="Salanoubat M."/>
            <person name="Levy M."/>
            <person name="Boudet N."/>
            <person name="Castellano S."/>
            <person name="Anthouard V."/>
            <person name="Jubin C."/>
            <person name="Castelli V."/>
            <person name="Katinka M."/>
            <person name="Vacherie B."/>
            <person name="Biemont C."/>
            <person name="Skalli Z."/>
            <person name="Cattolico L."/>
            <person name="Poulain J."/>
            <person name="De Berardinis V."/>
            <person name="Cruaud C."/>
            <person name="Duprat S."/>
            <person name="Brottier P."/>
            <person name="Coutanceau J.-P."/>
            <person name="Gouzy J."/>
            <person name="Parra G."/>
            <person name="Lardier G."/>
            <person name="Chapple C."/>
            <person name="McKernan K.J."/>
            <person name="McEwan P."/>
            <person name="Bosak S."/>
            <person name="Kellis M."/>
            <person name="Volff J.-N."/>
            <person name="Guigo R."/>
            <person name="Zody M.C."/>
            <person name="Mesirov J."/>
            <person name="Lindblad-Toh K."/>
            <person name="Birren B."/>
            <person name="Nusbaum C."/>
            <person name="Kahn D."/>
            <person name="Robinson-Rechavi M."/>
            <person name="Laudet V."/>
            <person name="Schachter V."/>
            <person name="Quetier F."/>
            <person name="Saurin W."/>
            <person name="Scarpelli C."/>
            <person name="Wincker P."/>
            <person name="Lander E.S."/>
            <person name="Weissenbach J."/>
            <person name="Roest Crollius H."/>
        </authorList>
    </citation>
    <scope>NUCLEOTIDE SEQUENCE [LARGE SCALE GENOMIC DNA]</scope>
</reference>
<organism evidence="2">
    <name type="scientific">Tetraodon nigroviridis</name>
    <name type="common">Spotted green pufferfish</name>
    <name type="synonym">Chelonodon nigroviridis</name>
    <dbReference type="NCBI Taxonomy" id="99883"/>
    <lineage>
        <taxon>Eukaryota</taxon>
        <taxon>Metazoa</taxon>
        <taxon>Chordata</taxon>
        <taxon>Craniata</taxon>
        <taxon>Vertebrata</taxon>
        <taxon>Euteleostomi</taxon>
        <taxon>Actinopterygii</taxon>
        <taxon>Neopterygii</taxon>
        <taxon>Teleostei</taxon>
        <taxon>Neoteleostei</taxon>
        <taxon>Acanthomorphata</taxon>
        <taxon>Eupercaria</taxon>
        <taxon>Tetraodontiformes</taxon>
        <taxon>Tetradontoidea</taxon>
        <taxon>Tetraodontidae</taxon>
        <taxon>Tetraodon</taxon>
    </lineage>
</organism>
<keyword evidence="1" id="KW-0812">Transmembrane</keyword>
<dbReference type="OrthoDB" id="10592821at2759"/>
<feature type="transmembrane region" description="Helical" evidence="1">
    <location>
        <begin position="101"/>
        <end position="121"/>
    </location>
</feature>
<dbReference type="EMBL" id="CAAE01018222">
    <property type="protein sequence ID" value="CAG13814.1"/>
    <property type="molecule type" value="Genomic_DNA"/>
</dbReference>
<name>Q4RCR9_TETNG</name>
<comment type="caution">
    <text evidence="2">The sequence shown here is derived from an EMBL/GenBank/DDBJ whole genome shotgun (WGS) entry which is preliminary data.</text>
</comment>